<evidence type="ECO:0000256" key="5">
    <source>
        <dbReference type="ARBA" id="ARBA00022801"/>
    </source>
</evidence>
<sequence>MPKETLYVYLAASKEAVSAVLLADRKGRQCPMHYVSRTLHDAERNYAPLEKVALALFHVSRRLRRYFEAHPIRVITDQPIKQILNKAEASGKLEKYYVELGAYNITYVPRNAIKGQFLAGFINEVPIGSDVMVPRTTMYTIDRQPYCKDEWVLYTDGASSIKGSGAGLVLIRPTKKEYTYALGSISPAPTIRPNTKRY</sequence>
<evidence type="ECO:0000256" key="4">
    <source>
        <dbReference type="ARBA" id="ARBA00022759"/>
    </source>
</evidence>
<reference evidence="8" key="2">
    <citation type="submission" date="2022-01" db="EMBL/GenBank/DDBJ databases">
        <authorList>
            <person name="Yamashiro T."/>
            <person name="Shiraishi A."/>
            <person name="Satake H."/>
            <person name="Nakayama K."/>
        </authorList>
    </citation>
    <scope>NUCLEOTIDE SEQUENCE</scope>
</reference>
<dbReference type="Pfam" id="PF17917">
    <property type="entry name" value="RT_RNaseH"/>
    <property type="match status" value="1"/>
</dbReference>
<gene>
    <name evidence="8" type="ORF">Tco_0727789</name>
</gene>
<dbReference type="Proteomes" id="UP001151760">
    <property type="component" value="Unassembled WGS sequence"/>
</dbReference>
<dbReference type="InterPro" id="IPR043502">
    <property type="entry name" value="DNA/RNA_pol_sf"/>
</dbReference>
<evidence type="ECO:0000256" key="1">
    <source>
        <dbReference type="ARBA" id="ARBA00022679"/>
    </source>
</evidence>
<organism evidence="8 9">
    <name type="scientific">Tanacetum coccineum</name>
    <dbReference type="NCBI Taxonomy" id="301880"/>
    <lineage>
        <taxon>Eukaryota</taxon>
        <taxon>Viridiplantae</taxon>
        <taxon>Streptophyta</taxon>
        <taxon>Embryophyta</taxon>
        <taxon>Tracheophyta</taxon>
        <taxon>Spermatophyta</taxon>
        <taxon>Magnoliopsida</taxon>
        <taxon>eudicotyledons</taxon>
        <taxon>Gunneridae</taxon>
        <taxon>Pentapetalae</taxon>
        <taxon>asterids</taxon>
        <taxon>campanulids</taxon>
        <taxon>Asterales</taxon>
        <taxon>Asteraceae</taxon>
        <taxon>Asteroideae</taxon>
        <taxon>Anthemideae</taxon>
        <taxon>Anthemidinae</taxon>
        <taxon>Tanacetum</taxon>
    </lineage>
</organism>
<name>A0ABQ4YJD8_9ASTR</name>
<evidence type="ECO:0000256" key="3">
    <source>
        <dbReference type="ARBA" id="ARBA00022722"/>
    </source>
</evidence>
<evidence type="ECO:0000259" key="7">
    <source>
        <dbReference type="Pfam" id="PF17917"/>
    </source>
</evidence>
<dbReference type="PANTHER" id="PTHR48475:SF2">
    <property type="entry name" value="RIBONUCLEASE H"/>
    <property type="match status" value="1"/>
</dbReference>
<keyword evidence="1" id="KW-0808">Transferase</keyword>
<accession>A0ABQ4YJD8</accession>
<keyword evidence="9" id="KW-1185">Reference proteome</keyword>
<dbReference type="EMBL" id="BQNB010010484">
    <property type="protein sequence ID" value="GJS77908.1"/>
    <property type="molecule type" value="Genomic_DNA"/>
</dbReference>
<keyword evidence="6 8" id="KW-0695">RNA-directed DNA polymerase</keyword>
<dbReference type="PANTHER" id="PTHR48475">
    <property type="entry name" value="RIBONUCLEASE H"/>
    <property type="match status" value="1"/>
</dbReference>
<protein>
    <submittedName>
        <fullName evidence="8">Reverse transcriptase domain-containing protein</fullName>
    </submittedName>
</protein>
<keyword evidence="2" id="KW-0548">Nucleotidyltransferase</keyword>
<evidence type="ECO:0000313" key="8">
    <source>
        <dbReference type="EMBL" id="GJS77908.1"/>
    </source>
</evidence>
<reference evidence="8" key="1">
    <citation type="journal article" date="2022" name="Int. J. Mol. Sci.">
        <title>Draft Genome of Tanacetum Coccineum: Genomic Comparison of Closely Related Tanacetum-Family Plants.</title>
        <authorList>
            <person name="Yamashiro T."/>
            <person name="Shiraishi A."/>
            <person name="Nakayama K."/>
            <person name="Satake H."/>
        </authorList>
    </citation>
    <scope>NUCLEOTIDE SEQUENCE</scope>
</reference>
<keyword evidence="3" id="KW-0540">Nuclease</keyword>
<evidence type="ECO:0000256" key="2">
    <source>
        <dbReference type="ARBA" id="ARBA00022695"/>
    </source>
</evidence>
<evidence type="ECO:0000256" key="6">
    <source>
        <dbReference type="ARBA" id="ARBA00022918"/>
    </source>
</evidence>
<evidence type="ECO:0000313" key="9">
    <source>
        <dbReference type="Proteomes" id="UP001151760"/>
    </source>
</evidence>
<dbReference type="InterPro" id="IPR041373">
    <property type="entry name" value="RT_RNaseH"/>
</dbReference>
<keyword evidence="5" id="KW-0378">Hydrolase</keyword>
<dbReference type="SUPFAM" id="SSF56672">
    <property type="entry name" value="DNA/RNA polymerases"/>
    <property type="match status" value="1"/>
</dbReference>
<keyword evidence="4" id="KW-0255">Endonuclease</keyword>
<dbReference type="GO" id="GO:0003964">
    <property type="term" value="F:RNA-directed DNA polymerase activity"/>
    <property type="evidence" value="ECO:0007669"/>
    <property type="project" value="UniProtKB-KW"/>
</dbReference>
<comment type="caution">
    <text evidence="8">The sequence shown here is derived from an EMBL/GenBank/DDBJ whole genome shotgun (WGS) entry which is preliminary data.</text>
</comment>
<proteinExistence type="predicted"/>
<feature type="domain" description="Reverse transcriptase RNase H-like" evidence="7">
    <location>
        <begin position="2"/>
        <end position="103"/>
    </location>
</feature>